<protein>
    <submittedName>
        <fullName evidence="2">Uncharacterized protein</fullName>
    </submittedName>
</protein>
<dbReference type="EMBL" id="JARKIB010000135">
    <property type="protein sequence ID" value="KAJ7733973.1"/>
    <property type="molecule type" value="Genomic_DNA"/>
</dbReference>
<feature type="transmembrane region" description="Helical" evidence="1">
    <location>
        <begin position="12"/>
        <end position="30"/>
    </location>
</feature>
<sequence>MPALPAAPTSPAGMLMLALSSFVVELRLRIDAARRRRRLSTPYPPTQSDVIQIASALIHRISHVDVTLMSKF</sequence>
<comment type="caution">
    <text evidence="2">The sequence shown here is derived from an EMBL/GenBank/DDBJ whole genome shotgun (WGS) entry which is preliminary data.</text>
</comment>
<keyword evidence="1" id="KW-0812">Transmembrane</keyword>
<accession>A0AAD7MV26</accession>
<evidence type="ECO:0000313" key="3">
    <source>
        <dbReference type="Proteomes" id="UP001215598"/>
    </source>
</evidence>
<evidence type="ECO:0000256" key="1">
    <source>
        <dbReference type="SAM" id="Phobius"/>
    </source>
</evidence>
<keyword evidence="1" id="KW-0472">Membrane</keyword>
<keyword evidence="1" id="KW-1133">Transmembrane helix</keyword>
<dbReference type="Proteomes" id="UP001215598">
    <property type="component" value="Unassembled WGS sequence"/>
</dbReference>
<reference evidence="2" key="1">
    <citation type="submission" date="2023-03" db="EMBL/GenBank/DDBJ databases">
        <title>Massive genome expansion in bonnet fungi (Mycena s.s.) driven by repeated elements and novel gene families across ecological guilds.</title>
        <authorList>
            <consortium name="Lawrence Berkeley National Laboratory"/>
            <person name="Harder C.B."/>
            <person name="Miyauchi S."/>
            <person name="Viragh M."/>
            <person name="Kuo A."/>
            <person name="Thoen E."/>
            <person name="Andreopoulos B."/>
            <person name="Lu D."/>
            <person name="Skrede I."/>
            <person name="Drula E."/>
            <person name="Henrissat B."/>
            <person name="Morin E."/>
            <person name="Kohler A."/>
            <person name="Barry K."/>
            <person name="LaButti K."/>
            <person name="Morin E."/>
            <person name="Salamov A."/>
            <person name="Lipzen A."/>
            <person name="Mereny Z."/>
            <person name="Hegedus B."/>
            <person name="Baldrian P."/>
            <person name="Stursova M."/>
            <person name="Weitz H."/>
            <person name="Taylor A."/>
            <person name="Grigoriev I.V."/>
            <person name="Nagy L.G."/>
            <person name="Martin F."/>
            <person name="Kauserud H."/>
        </authorList>
    </citation>
    <scope>NUCLEOTIDE SEQUENCE</scope>
    <source>
        <strain evidence="2">CBHHK182m</strain>
    </source>
</reference>
<name>A0AAD7MV26_9AGAR</name>
<proteinExistence type="predicted"/>
<keyword evidence="3" id="KW-1185">Reference proteome</keyword>
<gene>
    <name evidence="2" type="ORF">B0H16DRAFT_158280</name>
</gene>
<evidence type="ECO:0000313" key="2">
    <source>
        <dbReference type="EMBL" id="KAJ7733973.1"/>
    </source>
</evidence>
<organism evidence="2 3">
    <name type="scientific">Mycena metata</name>
    <dbReference type="NCBI Taxonomy" id="1033252"/>
    <lineage>
        <taxon>Eukaryota</taxon>
        <taxon>Fungi</taxon>
        <taxon>Dikarya</taxon>
        <taxon>Basidiomycota</taxon>
        <taxon>Agaricomycotina</taxon>
        <taxon>Agaricomycetes</taxon>
        <taxon>Agaricomycetidae</taxon>
        <taxon>Agaricales</taxon>
        <taxon>Marasmiineae</taxon>
        <taxon>Mycenaceae</taxon>
        <taxon>Mycena</taxon>
    </lineage>
</organism>
<dbReference type="AlphaFoldDB" id="A0AAD7MV26"/>